<dbReference type="PANTHER" id="PTHR12894:SF27">
    <property type="entry name" value="TRANSFORMING GROWTH FACTOR-BETA RECEPTOR-ASSOCIATED PROTEIN 1"/>
    <property type="match status" value="1"/>
</dbReference>
<dbReference type="GO" id="GO:0005737">
    <property type="term" value="C:cytoplasm"/>
    <property type="evidence" value="ECO:0000318"/>
    <property type="project" value="GO_Central"/>
</dbReference>
<dbReference type="SUPFAM" id="SSF50978">
    <property type="entry name" value="WD40 repeat-like"/>
    <property type="match status" value="1"/>
</dbReference>
<dbReference type="eggNOG" id="KOG2063">
    <property type="taxonomic scope" value="Eukaryota"/>
</dbReference>
<dbReference type="InterPro" id="IPR032914">
    <property type="entry name" value="Vam6/VPS39/TRAP1"/>
</dbReference>
<dbReference type="Pfam" id="PF00780">
    <property type="entry name" value="CNH"/>
    <property type="match status" value="1"/>
</dbReference>
<evidence type="ECO:0000256" key="2">
    <source>
        <dbReference type="ARBA" id="ARBA00022448"/>
    </source>
</evidence>
<reference evidence="6" key="1">
    <citation type="submission" date="2025-08" db="UniProtKB">
        <authorList>
            <consortium name="RefSeq"/>
        </authorList>
    </citation>
    <scope>IDENTIFICATION</scope>
</reference>
<evidence type="ECO:0000256" key="3">
    <source>
        <dbReference type="ARBA" id="ARBA00022490"/>
    </source>
</evidence>
<dbReference type="Pfam" id="PF10367">
    <property type="entry name" value="zf-Vps39_C"/>
    <property type="match status" value="1"/>
</dbReference>
<comment type="subcellular location">
    <subcellularLocation>
        <location evidence="1">Cytoplasm</location>
    </subcellularLocation>
</comment>
<keyword evidence="4" id="KW-0653">Protein transport</keyword>
<evidence type="ECO:0000313" key="5">
    <source>
        <dbReference type="Proteomes" id="UP000189703"/>
    </source>
</evidence>
<dbReference type="PROSITE" id="PS50219">
    <property type="entry name" value="CNH"/>
    <property type="match status" value="1"/>
</dbReference>
<protein>
    <submittedName>
        <fullName evidence="6">Vam6/Vps39-like protein isoform X1</fullName>
    </submittedName>
</protein>
<dbReference type="GO" id="GO:0016020">
    <property type="term" value="C:membrane"/>
    <property type="evidence" value="ECO:0000318"/>
    <property type="project" value="GO_Central"/>
</dbReference>
<accession>A0A1U8A918</accession>
<evidence type="ECO:0000256" key="1">
    <source>
        <dbReference type="ARBA" id="ARBA00004496"/>
    </source>
</evidence>
<evidence type="ECO:0000256" key="4">
    <source>
        <dbReference type="ARBA" id="ARBA00022927"/>
    </source>
</evidence>
<dbReference type="InterPro" id="IPR036322">
    <property type="entry name" value="WD40_repeat_dom_sf"/>
</dbReference>
<dbReference type="InterPro" id="IPR000547">
    <property type="entry name" value="Clathrin_H-chain/VPS_repeat"/>
</dbReference>
<dbReference type="Proteomes" id="UP000189703">
    <property type="component" value="Unplaced"/>
</dbReference>
<dbReference type="PROSITE" id="PS50236">
    <property type="entry name" value="CHCR"/>
    <property type="match status" value="1"/>
</dbReference>
<dbReference type="InterPro" id="IPR019452">
    <property type="entry name" value="VPS39/TGF_beta_rcpt-assoc_1"/>
</dbReference>
<organism evidence="5 6">
    <name type="scientific">Nelumbo nucifera</name>
    <name type="common">Sacred lotus</name>
    <dbReference type="NCBI Taxonomy" id="4432"/>
    <lineage>
        <taxon>Eukaryota</taxon>
        <taxon>Viridiplantae</taxon>
        <taxon>Streptophyta</taxon>
        <taxon>Embryophyta</taxon>
        <taxon>Tracheophyta</taxon>
        <taxon>Spermatophyta</taxon>
        <taxon>Magnoliopsida</taxon>
        <taxon>Proteales</taxon>
        <taxon>Nelumbonaceae</taxon>
        <taxon>Nelumbo</taxon>
    </lineage>
</organism>
<dbReference type="GO" id="GO:0006914">
    <property type="term" value="P:autophagy"/>
    <property type="evidence" value="ECO:0000318"/>
    <property type="project" value="GO_Central"/>
</dbReference>
<dbReference type="OrthoDB" id="5325112at2759"/>
<dbReference type="GeneID" id="104598235"/>
<sequence length="1003" mass="111449">MVHNAFDSFQLLRNCPAKIECAASYGSKLLLSCTDGSIRIYAPESSTSSDGHSSPPDRGKAGILREPYVLEKAVMGFWKKHAISMEVSVSRNILISLSDSIAIHRIPNLEAVMVIPKSKGATVFAWDDRRGYLCFGKQKRVGIFRQEAARDFVELHEFGVPDSVKSISWCGENICLGIRRAYMILNTTNGMVSEVFPSGRIQAPLVVLLPSGELVLGKDNIGVFVDQNGKLLQEGKICWSEAPTSMVIHIPYAIAQLPRHIEIRSVGAPHPLVQIISLHDVRFLIRSNNGILVVLDSSIYGLLPVPLGAQIIQLTASGNFEEALALCKSLPPEDSTLRAAKEGSIHIRYGHYLFDNGNYEEAMEQFLASSVDVTYVLALYPYMALPKTLSIPDTDKVVYFASDTLDHCRISSNVSDIMESSSPSHLCESNEKEVLESKKMSHDALIALVKLLQKKRFCIIERATAEGTDEAVSDAVDDSIKSCKSSRLKNSGKSHGHIHISSGARDMAAALDTALLQALLLTGQSSVALDLLKGPNYCDVKICEEFLQKRNYNSELLELYKGNNLHREALKFLNQLVEELSLCQPQSGPTQTFTPEMIIKYLKPLCATDPMLVLEYSTFVLQSCPAQTIELFLSGNLSADLVNSYLKQNAPRMQATYLELMLSMNENRISTNLQNELVLIYLAEVLDWHAEITIEHMWDEKAYSPIRKKLLSALEGISGYNPEVVLKRLPADALYEERAILLGKMNQHQLALALYVHKLQCPELALAYCDRVYDVGQHQPSKPCGNIYLTLLQIYLNPWRTTKEFERQTMNLVSAQSTGSQKVGSAKAKVGRGAKKIAEIEGAEDLRFSPSGTDSGRSDGEGDEPSQEGAFIMLEEALDLLGRRWDRVNGGQALKLLPREIKLQDLAPFLEPLLKKSSESHRNFSVINSLRHSQNLQVKEELYKQRRTFIMISSDSMCSLCNKRIGTSVFAVYPNGKALVHFVCFRDSQIIKAVRSSPIQKCG</sequence>
<proteinExistence type="predicted"/>
<gene>
    <name evidence="6" type="primary">LOC104598235</name>
</gene>
<dbReference type="OMA" id="DETEMAR"/>
<dbReference type="GO" id="GO:0006886">
    <property type="term" value="P:intracellular protein transport"/>
    <property type="evidence" value="ECO:0007669"/>
    <property type="project" value="UniProtKB-UniRule"/>
</dbReference>
<evidence type="ECO:0000313" key="6">
    <source>
        <dbReference type="RefSeq" id="XP_010258480.1"/>
    </source>
</evidence>
<dbReference type="KEGG" id="nnu:104598235"/>
<dbReference type="RefSeq" id="XP_010258480.1">
    <property type="nucleotide sequence ID" value="XM_010260178.1"/>
</dbReference>
<dbReference type="Pfam" id="PF10366">
    <property type="entry name" value="Vps39_1"/>
    <property type="match status" value="1"/>
</dbReference>
<dbReference type="PANTHER" id="PTHR12894">
    <property type="entry name" value="CNH DOMAIN CONTAINING"/>
    <property type="match status" value="1"/>
</dbReference>
<name>A0A1U8A918_NELNU</name>
<dbReference type="AlphaFoldDB" id="A0A1U8A918"/>
<dbReference type="STRING" id="4432.A0A1U8A918"/>
<dbReference type="GO" id="GO:0034058">
    <property type="term" value="P:endosomal vesicle fusion"/>
    <property type="evidence" value="ECO:0000318"/>
    <property type="project" value="GO_Central"/>
</dbReference>
<keyword evidence="5" id="KW-1185">Reference proteome</keyword>
<keyword evidence="3" id="KW-0963">Cytoplasm</keyword>
<keyword evidence="2" id="KW-0813">Transport</keyword>
<dbReference type="InterPro" id="IPR019453">
    <property type="entry name" value="VPS39/TGFA1_Znf"/>
</dbReference>
<dbReference type="InterPro" id="IPR001180">
    <property type="entry name" value="CNH_dom"/>
</dbReference>